<keyword evidence="7" id="KW-0539">Nucleus</keyword>
<dbReference type="GO" id="GO:0008180">
    <property type="term" value="C:COP9 signalosome"/>
    <property type="evidence" value="ECO:0007669"/>
    <property type="project" value="UniProtKB-KW"/>
</dbReference>
<dbReference type="GO" id="GO:0000338">
    <property type="term" value="P:protein deneddylation"/>
    <property type="evidence" value="ECO:0007669"/>
    <property type="project" value="InterPro"/>
</dbReference>
<evidence type="ECO:0000313" key="9">
    <source>
        <dbReference type="EMBL" id="CAD9476361.1"/>
    </source>
</evidence>
<evidence type="ECO:0000256" key="2">
    <source>
        <dbReference type="ARBA" id="ARBA00004496"/>
    </source>
</evidence>
<feature type="domain" description="PCI" evidence="8">
    <location>
        <begin position="20"/>
        <end position="194"/>
    </location>
</feature>
<evidence type="ECO:0000256" key="3">
    <source>
        <dbReference type="ARBA" id="ARBA00008252"/>
    </source>
</evidence>
<dbReference type="PANTHER" id="PTHR13339">
    <property type="entry name" value="COP9 SIGNALOSOME COMPLEX SUBUNIT 8"/>
    <property type="match status" value="1"/>
</dbReference>
<dbReference type="InterPro" id="IPR033464">
    <property type="entry name" value="CSN8_PSD8_EIF3K"/>
</dbReference>
<evidence type="ECO:0000256" key="4">
    <source>
        <dbReference type="ARBA" id="ARBA00014875"/>
    </source>
</evidence>
<dbReference type="InterPro" id="IPR000717">
    <property type="entry name" value="PCI_dom"/>
</dbReference>
<dbReference type="InterPro" id="IPR033205">
    <property type="entry name" value="COP9_CSN8"/>
</dbReference>
<accession>A0A7S2GZT5</accession>
<dbReference type="AlphaFoldDB" id="A0A7S2GZT5"/>
<reference evidence="9" key="1">
    <citation type="submission" date="2021-01" db="EMBL/GenBank/DDBJ databases">
        <authorList>
            <person name="Corre E."/>
            <person name="Pelletier E."/>
            <person name="Niang G."/>
            <person name="Scheremetjew M."/>
            <person name="Finn R."/>
            <person name="Kale V."/>
            <person name="Holt S."/>
            <person name="Cochrane G."/>
            <person name="Meng A."/>
            <person name="Brown T."/>
            <person name="Cohen L."/>
        </authorList>
    </citation>
    <scope>NUCLEOTIDE SEQUENCE</scope>
    <source>
        <strain evidence="9">CCMP1381</strain>
    </source>
</reference>
<dbReference type="PROSITE" id="PS50250">
    <property type="entry name" value="PCI"/>
    <property type="match status" value="1"/>
</dbReference>
<gene>
    <name evidence="9" type="ORF">DSPE1174_LOCUS28710</name>
</gene>
<sequence>METPVSSEQAFENAAMEKIAERDFATALRNCEELEFETIGAQATDAQAHARYCRQLTLYLITNDMDNARHLWRRIGNDFKGVESELSAIWSIASNLWHRNNIPMVFKSLRQTWSPEIAPLMQKFIETIRDRQFELLSKAYMKVTLAATITELSLPEDEVVEYCVKRGWKFDPTIRVFEPSTPPVKDVSFDGIQHLDYLAKHITSLEEKRLTADPAVSS</sequence>
<comment type="subcellular location">
    <subcellularLocation>
        <location evidence="2">Cytoplasm</location>
    </subcellularLocation>
    <subcellularLocation>
        <location evidence="1">Nucleus</location>
    </subcellularLocation>
</comment>
<comment type="similarity">
    <text evidence="3">Belongs to the CSN8 family.</text>
</comment>
<organism evidence="9">
    <name type="scientific">Octactis speculum</name>
    <dbReference type="NCBI Taxonomy" id="3111310"/>
    <lineage>
        <taxon>Eukaryota</taxon>
        <taxon>Sar</taxon>
        <taxon>Stramenopiles</taxon>
        <taxon>Ochrophyta</taxon>
        <taxon>Dictyochophyceae</taxon>
        <taxon>Dictyochales</taxon>
        <taxon>Dictyochaceae</taxon>
        <taxon>Octactis</taxon>
    </lineage>
</organism>
<evidence type="ECO:0000256" key="7">
    <source>
        <dbReference type="ARBA" id="ARBA00023242"/>
    </source>
</evidence>
<dbReference type="GO" id="GO:0010387">
    <property type="term" value="P:COP9 signalosome assembly"/>
    <property type="evidence" value="ECO:0007669"/>
    <property type="project" value="InterPro"/>
</dbReference>
<dbReference type="Gene3D" id="1.25.40.990">
    <property type="match status" value="1"/>
</dbReference>
<evidence type="ECO:0000259" key="8">
    <source>
        <dbReference type="PROSITE" id="PS50250"/>
    </source>
</evidence>
<dbReference type="PANTHER" id="PTHR13339:SF0">
    <property type="entry name" value="COP9 SIGNALOSOME COMPLEX SUBUNIT 8"/>
    <property type="match status" value="1"/>
</dbReference>
<protein>
    <recommendedName>
        <fullName evidence="4">COP9 signalosome complex subunit 8</fullName>
    </recommendedName>
</protein>
<evidence type="ECO:0000256" key="6">
    <source>
        <dbReference type="ARBA" id="ARBA00022790"/>
    </source>
</evidence>
<dbReference type="GO" id="GO:0005737">
    <property type="term" value="C:cytoplasm"/>
    <property type="evidence" value="ECO:0007669"/>
    <property type="project" value="UniProtKB-SubCell"/>
</dbReference>
<dbReference type="EMBL" id="HBGS01055399">
    <property type="protein sequence ID" value="CAD9476361.1"/>
    <property type="molecule type" value="Transcribed_RNA"/>
</dbReference>
<keyword evidence="6" id="KW-0736">Signalosome</keyword>
<keyword evidence="5" id="KW-0963">Cytoplasm</keyword>
<evidence type="ECO:0000256" key="5">
    <source>
        <dbReference type="ARBA" id="ARBA00022490"/>
    </source>
</evidence>
<proteinExistence type="inferred from homology"/>
<dbReference type="Pfam" id="PF10075">
    <property type="entry name" value="CSN8_PSD8_EIF3K"/>
    <property type="match status" value="1"/>
</dbReference>
<name>A0A7S2GZT5_9STRA</name>
<evidence type="ECO:0000256" key="1">
    <source>
        <dbReference type="ARBA" id="ARBA00004123"/>
    </source>
</evidence>